<feature type="compositionally biased region" description="Low complexity" evidence="1">
    <location>
        <begin position="99"/>
        <end position="109"/>
    </location>
</feature>
<gene>
    <name evidence="2" type="ORF">IE81DRAFT_321814</name>
</gene>
<dbReference type="AlphaFoldDB" id="A0A316W323"/>
<feature type="compositionally biased region" description="Polar residues" evidence="1">
    <location>
        <begin position="264"/>
        <end position="273"/>
    </location>
</feature>
<feature type="region of interest" description="Disordered" evidence="1">
    <location>
        <begin position="1"/>
        <end position="129"/>
    </location>
</feature>
<feature type="compositionally biased region" description="Low complexity" evidence="1">
    <location>
        <begin position="31"/>
        <end position="46"/>
    </location>
</feature>
<dbReference type="Proteomes" id="UP000245783">
    <property type="component" value="Unassembled WGS sequence"/>
</dbReference>
<evidence type="ECO:0000256" key="1">
    <source>
        <dbReference type="SAM" id="MobiDB-lite"/>
    </source>
</evidence>
<sequence length="273" mass="29394">MDAQRELLLAMESNPDRARHPDHNEDSQMASSSSSSPSPSSSSPSSFPTQFTPPHPLRQSLHELSVSHWSEAMRPLEDQAGPSNWAQSPTLKRRRSESHSSSSPSSPESKGGTQKRPFLRARTQTPTNFRLANEEQRAQLLVASAHDSPNRHARILLRHDSASNTVYAHYDDEASSSSVESDRVRMSAAAAAVAALGMGMDEDLDANGTGRRGQQALSAAFLQPAPSEHWTRHSTAGPGSLPEQLGEPAACGHVPRGDAMDEVSGTSSVSSEW</sequence>
<organism evidence="2 3">
    <name type="scientific">Ceraceosorus guamensis</name>
    <dbReference type="NCBI Taxonomy" id="1522189"/>
    <lineage>
        <taxon>Eukaryota</taxon>
        <taxon>Fungi</taxon>
        <taxon>Dikarya</taxon>
        <taxon>Basidiomycota</taxon>
        <taxon>Ustilaginomycotina</taxon>
        <taxon>Exobasidiomycetes</taxon>
        <taxon>Ceraceosorales</taxon>
        <taxon>Ceraceosoraceae</taxon>
        <taxon>Ceraceosorus</taxon>
    </lineage>
</organism>
<dbReference type="GeneID" id="37035324"/>
<proteinExistence type="predicted"/>
<reference evidence="2 3" key="1">
    <citation type="journal article" date="2018" name="Mol. Biol. Evol.">
        <title>Broad Genomic Sampling Reveals a Smut Pathogenic Ancestry of the Fungal Clade Ustilaginomycotina.</title>
        <authorList>
            <person name="Kijpornyongpan T."/>
            <person name="Mondo S.J."/>
            <person name="Barry K."/>
            <person name="Sandor L."/>
            <person name="Lee J."/>
            <person name="Lipzen A."/>
            <person name="Pangilinan J."/>
            <person name="LaButti K."/>
            <person name="Hainaut M."/>
            <person name="Henrissat B."/>
            <person name="Grigoriev I.V."/>
            <person name="Spatafora J.W."/>
            <person name="Aime M.C."/>
        </authorList>
    </citation>
    <scope>NUCLEOTIDE SEQUENCE [LARGE SCALE GENOMIC DNA]</scope>
    <source>
        <strain evidence="2 3">MCA 4658</strain>
    </source>
</reference>
<dbReference type="InParanoid" id="A0A316W323"/>
<feature type="compositionally biased region" description="Basic and acidic residues" evidence="1">
    <location>
        <begin position="14"/>
        <end position="26"/>
    </location>
</feature>
<evidence type="ECO:0000313" key="3">
    <source>
        <dbReference type="Proteomes" id="UP000245783"/>
    </source>
</evidence>
<accession>A0A316W323</accession>
<evidence type="ECO:0000313" key="2">
    <source>
        <dbReference type="EMBL" id="PWN43904.1"/>
    </source>
</evidence>
<feature type="region of interest" description="Disordered" evidence="1">
    <location>
        <begin position="225"/>
        <end position="273"/>
    </location>
</feature>
<dbReference type="RefSeq" id="XP_025371064.1">
    <property type="nucleotide sequence ID" value="XM_025513454.1"/>
</dbReference>
<name>A0A316W323_9BASI</name>
<dbReference type="OrthoDB" id="10471826at2759"/>
<feature type="compositionally biased region" description="Polar residues" evidence="1">
    <location>
        <begin position="81"/>
        <end position="90"/>
    </location>
</feature>
<protein>
    <submittedName>
        <fullName evidence="2">Uncharacterized protein</fullName>
    </submittedName>
</protein>
<dbReference type="EMBL" id="KZ819365">
    <property type="protein sequence ID" value="PWN43904.1"/>
    <property type="molecule type" value="Genomic_DNA"/>
</dbReference>
<keyword evidence="3" id="KW-1185">Reference proteome</keyword>